<reference evidence="1 2" key="1">
    <citation type="submission" date="2018-01" db="EMBL/GenBank/DDBJ databases">
        <title>The complete genome sequence of Chromatium okenii LaCa, a purple sulfur bacterium with a turbulent life.</title>
        <authorList>
            <person name="Luedin S.M."/>
            <person name="Liechti N."/>
            <person name="Storelli N."/>
            <person name="Danza F."/>
            <person name="Wittwer M."/>
            <person name="Pothier J.F."/>
            <person name="Tonolla M.A."/>
        </authorList>
    </citation>
    <scope>NUCLEOTIDE SEQUENCE [LARGE SCALE GENOMIC DNA]</scope>
    <source>
        <strain evidence="1 2">LaCa</strain>
    </source>
</reference>
<evidence type="ECO:0000313" key="1">
    <source>
        <dbReference type="EMBL" id="PQJ96107.1"/>
    </source>
</evidence>
<comment type="caution">
    <text evidence="1">The sequence shown here is derived from an EMBL/GenBank/DDBJ whole genome shotgun (WGS) entry which is preliminary data.</text>
</comment>
<organism evidence="1 2">
    <name type="scientific">Chromatium okenii</name>
    <dbReference type="NCBI Taxonomy" id="61644"/>
    <lineage>
        <taxon>Bacteria</taxon>
        <taxon>Pseudomonadati</taxon>
        <taxon>Pseudomonadota</taxon>
        <taxon>Gammaproteobacteria</taxon>
        <taxon>Chromatiales</taxon>
        <taxon>Chromatiaceae</taxon>
        <taxon>Chromatium</taxon>
    </lineage>
</organism>
<accession>A0A2S7XQU1</accession>
<dbReference type="Pfam" id="PF11159">
    <property type="entry name" value="DUF2939"/>
    <property type="match status" value="1"/>
</dbReference>
<dbReference type="InterPro" id="IPR021330">
    <property type="entry name" value="DUF2939"/>
</dbReference>
<keyword evidence="2" id="KW-1185">Reference proteome</keyword>
<gene>
    <name evidence="1" type="ORF">CXB77_09835</name>
</gene>
<evidence type="ECO:0008006" key="3">
    <source>
        <dbReference type="Google" id="ProtNLM"/>
    </source>
</evidence>
<protein>
    <recommendedName>
        <fullName evidence="3">DUF2939 domain-containing protein</fullName>
    </recommendedName>
</protein>
<dbReference type="AlphaFoldDB" id="A0A2S7XQU1"/>
<name>A0A2S7XQU1_9GAMM</name>
<dbReference type="Proteomes" id="UP000239936">
    <property type="component" value="Unassembled WGS sequence"/>
</dbReference>
<sequence>MRMRVEKSQVVLMRQFARRSTWEHLPRWWQCKCQSKKWLIVLALLLALGYGSWPYVTLWQLNQALLHNEQVTLTALIDVDAVRDAIRRRLNKDETSPIAEISDNFINWLGAGIRYHGVAVLEKLITREWIREQLQARMTTEGGFLPALTASSFVNWRTFQVQIVSEKMPPLILGLQLDTHGWRVAMLSY</sequence>
<dbReference type="EMBL" id="PPGH01000035">
    <property type="protein sequence ID" value="PQJ96107.1"/>
    <property type="molecule type" value="Genomic_DNA"/>
</dbReference>
<evidence type="ECO:0000313" key="2">
    <source>
        <dbReference type="Proteomes" id="UP000239936"/>
    </source>
</evidence>
<dbReference type="OrthoDB" id="5767408at2"/>
<proteinExistence type="predicted"/>